<dbReference type="PANTHER" id="PTHR12558">
    <property type="entry name" value="CELL DIVISION CYCLE 16,23,27"/>
    <property type="match status" value="1"/>
</dbReference>
<dbReference type="GO" id="GO:0051301">
    <property type="term" value="P:cell division"/>
    <property type="evidence" value="ECO:0007669"/>
    <property type="project" value="UniProtKB-KW"/>
</dbReference>
<dbReference type="PANTHER" id="PTHR12558:SF10">
    <property type="entry name" value="CELL DIVISION CYCLE PROTEIN 23 HOMOLOG"/>
    <property type="match status" value="1"/>
</dbReference>
<organism evidence="10">
    <name type="scientific">Kwoniella dejecticola CBS 10117</name>
    <dbReference type="NCBI Taxonomy" id="1296121"/>
    <lineage>
        <taxon>Eukaryota</taxon>
        <taxon>Fungi</taxon>
        <taxon>Dikarya</taxon>
        <taxon>Basidiomycota</taxon>
        <taxon>Agaricomycotina</taxon>
        <taxon>Tremellomycetes</taxon>
        <taxon>Tremellales</taxon>
        <taxon>Cryptococcaceae</taxon>
        <taxon>Kwoniella</taxon>
    </lineage>
</organism>
<dbReference type="SMART" id="SM00028">
    <property type="entry name" value="TPR"/>
    <property type="match status" value="6"/>
</dbReference>
<evidence type="ECO:0000256" key="5">
    <source>
        <dbReference type="ARBA" id="ARBA00022803"/>
    </source>
</evidence>
<evidence type="ECO:0000313" key="10">
    <source>
        <dbReference type="EMBL" id="OBR89064.1"/>
    </source>
</evidence>
<proteinExistence type="predicted"/>
<protein>
    <submittedName>
        <fullName evidence="10">Anaphase-promoting complex subunit 8</fullName>
    </submittedName>
</protein>
<feature type="region of interest" description="Disordered" evidence="8">
    <location>
        <begin position="585"/>
        <end position="614"/>
    </location>
</feature>
<feature type="repeat" description="TPR" evidence="7">
    <location>
        <begin position="395"/>
        <end position="428"/>
    </location>
</feature>
<dbReference type="InterPro" id="IPR011990">
    <property type="entry name" value="TPR-like_helical_dom_sf"/>
</dbReference>
<dbReference type="STRING" id="1296121.A0A1A6AG78"/>
<dbReference type="EMBL" id="KI894027">
    <property type="protein sequence ID" value="OBR89064.1"/>
    <property type="molecule type" value="Genomic_DNA"/>
</dbReference>
<sequence>MPSSTMSPDAKIQMAHDLRRSIRELRDRGLMVSAKWSSELLAALPKEYRQAPHLPFSPPPQPHNLPSTSPPNQPRPSIGDFLPSPGPASFNAEAGPSRGRTMHGIELEEEDDILEEDEFQLARGYFDLKEYDRVVWILKDSKGSRSKFLKYYSMYLSADRKAQESLPHFLDTKEERLALYPALSPLLSELRDETDPYLLYLRGLFYMRLDRRPPAVKCLMDSVRARPYNWSAWSQMAQLVFSADMFISMKEELPSSTMLTFFAISCMLDLHTATELVMSMIKELLEIFPGSMHLKAQRAMVYYHMRADFETAEKEFDAVQAADPFRMEEVDIYSNMLYVMNKQAKLGKLAHEYAEIDRNRAEVCCLIGNYYSSRADHTKAITYFKRSLMLNREYLPAWTLMGHEFVELKNSHAAIEAYRKAIDVNAKDYRAWYGLGQAYELLDMPMYAIEYYNQATSLRPYDCRMWTALATVYENLKRLPDAILAHTRALLGADRVQTPTILLKLASLHYTLGQLEDSVNYHRKILALGERGHSGINGEIHNPHTNANTGTGGLAAGIAELSASYLAIAEYEMRDILDPEAIPDTEKEKGQSMDIDSNQTNKQQQQQQQPKGDWILASQYLEKVSSSNAPQRDRAEELLRILRIREAKMAADL</sequence>
<feature type="region of interest" description="Disordered" evidence="8">
    <location>
        <begin position="51"/>
        <end position="99"/>
    </location>
</feature>
<keyword evidence="1" id="KW-0132">Cell division</keyword>
<evidence type="ECO:0000256" key="1">
    <source>
        <dbReference type="ARBA" id="ARBA00022618"/>
    </source>
</evidence>
<dbReference type="AlphaFoldDB" id="A0A1A6AG78"/>
<dbReference type="OrthoDB" id="10262026at2759"/>
<feature type="repeat" description="TPR" evidence="7">
    <location>
        <begin position="361"/>
        <end position="394"/>
    </location>
</feature>
<evidence type="ECO:0000259" key="9">
    <source>
        <dbReference type="Pfam" id="PF04049"/>
    </source>
</evidence>
<evidence type="ECO:0000256" key="6">
    <source>
        <dbReference type="ARBA" id="ARBA00023306"/>
    </source>
</evidence>
<evidence type="ECO:0000256" key="4">
    <source>
        <dbReference type="ARBA" id="ARBA00022786"/>
    </source>
</evidence>
<dbReference type="VEuPathDB" id="FungiDB:I303_00886"/>
<dbReference type="GO" id="GO:0016567">
    <property type="term" value="P:protein ubiquitination"/>
    <property type="evidence" value="ECO:0007669"/>
    <property type="project" value="TreeGrafter"/>
</dbReference>
<dbReference type="SUPFAM" id="SSF48452">
    <property type="entry name" value="TPR-like"/>
    <property type="match status" value="2"/>
</dbReference>
<keyword evidence="3" id="KW-0498">Mitosis</keyword>
<gene>
    <name evidence="10" type="ORF">I303_00886</name>
</gene>
<dbReference type="GO" id="GO:0045842">
    <property type="term" value="P:positive regulation of mitotic metaphase/anaphase transition"/>
    <property type="evidence" value="ECO:0007669"/>
    <property type="project" value="TreeGrafter"/>
</dbReference>
<feature type="domain" description="Cdc23" evidence="9">
    <location>
        <begin position="14"/>
        <end position="299"/>
    </location>
</feature>
<feature type="repeat" description="TPR" evidence="7">
    <location>
        <begin position="429"/>
        <end position="462"/>
    </location>
</feature>
<keyword evidence="6" id="KW-0131">Cell cycle</keyword>
<dbReference type="Pfam" id="PF13181">
    <property type="entry name" value="TPR_8"/>
    <property type="match status" value="1"/>
</dbReference>
<keyword evidence="4" id="KW-0833">Ubl conjugation pathway</keyword>
<keyword evidence="2" id="KW-0677">Repeat</keyword>
<dbReference type="InterPro" id="IPR019734">
    <property type="entry name" value="TPR_rpt"/>
</dbReference>
<evidence type="ECO:0000256" key="2">
    <source>
        <dbReference type="ARBA" id="ARBA00022737"/>
    </source>
</evidence>
<dbReference type="PROSITE" id="PS50005">
    <property type="entry name" value="TPR"/>
    <property type="match status" value="3"/>
</dbReference>
<dbReference type="Pfam" id="PF13414">
    <property type="entry name" value="TPR_11"/>
    <property type="match status" value="1"/>
</dbReference>
<evidence type="ECO:0000256" key="8">
    <source>
        <dbReference type="SAM" id="MobiDB-lite"/>
    </source>
</evidence>
<feature type="compositionally biased region" description="Pro residues" evidence="8">
    <location>
        <begin position="55"/>
        <end position="74"/>
    </location>
</feature>
<name>A0A1A6AG78_9TREE</name>
<evidence type="ECO:0000256" key="7">
    <source>
        <dbReference type="PROSITE-ProRule" id="PRU00339"/>
    </source>
</evidence>
<dbReference type="Pfam" id="PF04049">
    <property type="entry name" value="ANAPC8"/>
    <property type="match status" value="1"/>
</dbReference>
<keyword evidence="5 7" id="KW-0802">TPR repeat</keyword>
<dbReference type="InterPro" id="IPR007192">
    <property type="entry name" value="APC8"/>
</dbReference>
<accession>A0A1A6AG78</accession>
<dbReference type="Gene3D" id="1.25.40.10">
    <property type="entry name" value="Tetratricopeptide repeat domain"/>
    <property type="match status" value="3"/>
</dbReference>
<evidence type="ECO:0000256" key="3">
    <source>
        <dbReference type="ARBA" id="ARBA00022776"/>
    </source>
</evidence>
<dbReference type="GO" id="GO:0031145">
    <property type="term" value="P:anaphase-promoting complex-dependent catabolic process"/>
    <property type="evidence" value="ECO:0007669"/>
    <property type="project" value="TreeGrafter"/>
</dbReference>
<reference evidence="10" key="1">
    <citation type="submission" date="2013-07" db="EMBL/GenBank/DDBJ databases">
        <title>The Genome Sequence of Cryptococcus dejecticola CBS10117.</title>
        <authorList>
            <consortium name="The Broad Institute Genome Sequencing Platform"/>
            <person name="Cuomo C."/>
            <person name="Litvintseva A."/>
            <person name="Chen Y."/>
            <person name="Heitman J."/>
            <person name="Sun S."/>
            <person name="Springer D."/>
            <person name="Dromer F."/>
            <person name="Young S.K."/>
            <person name="Zeng Q."/>
            <person name="Gargeya S."/>
            <person name="Fitzgerald M."/>
            <person name="Abouelleil A."/>
            <person name="Alvarado L."/>
            <person name="Berlin A.M."/>
            <person name="Chapman S.B."/>
            <person name="Dewar J."/>
            <person name="Goldberg J."/>
            <person name="Griggs A."/>
            <person name="Gujja S."/>
            <person name="Hansen M."/>
            <person name="Howarth C."/>
            <person name="Imamovic A."/>
            <person name="Larimer J."/>
            <person name="McCowan C."/>
            <person name="Murphy C."/>
            <person name="Pearson M."/>
            <person name="Priest M."/>
            <person name="Roberts A."/>
            <person name="Saif S."/>
            <person name="Shea T."/>
            <person name="Sykes S."/>
            <person name="Wortman J."/>
            <person name="Nusbaum C."/>
            <person name="Birren B."/>
        </authorList>
    </citation>
    <scope>NUCLEOTIDE SEQUENCE [LARGE SCALE GENOMIC DNA]</scope>
    <source>
        <strain evidence="10">CBS 10117</strain>
    </source>
</reference>
<dbReference type="GO" id="GO:0005680">
    <property type="term" value="C:anaphase-promoting complex"/>
    <property type="evidence" value="ECO:0007669"/>
    <property type="project" value="InterPro"/>
</dbReference>